<dbReference type="Pfam" id="PF11159">
    <property type="entry name" value="DUF2939"/>
    <property type="match status" value="1"/>
</dbReference>
<accession>A0A7H1NPG1</accession>
<dbReference type="EMBL" id="CP060244">
    <property type="protein sequence ID" value="QNT77671.1"/>
    <property type="molecule type" value="Genomic_DNA"/>
</dbReference>
<dbReference type="AlphaFoldDB" id="A0A7H1NPG1"/>
<evidence type="ECO:0008006" key="3">
    <source>
        <dbReference type="Google" id="ProtNLM"/>
    </source>
</evidence>
<keyword evidence="2" id="KW-1185">Reference proteome</keyword>
<dbReference type="Proteomes" id="UP000516349">
    <property type="component" value="Chromosome"/>
</dbReference>
<sequence length="220" mass="24213">MLRSHLPIFFTGRLRPALLGIGSRKRKTLVVSVSALIAASSLYLVSPYFALWSIASAVENNDMPTLGKSINWHSLCDSLQGQASTMLSNTYGIHTVSEDSADLPDFGSSFATKAVSNAIKIRVTQENLGTIVKQFFPTETNSTPKTPSAHQGMHMNGFAHFISPTTFIVDVSVPGHENETPMEIEMKIQKWRWKIVKILLPTPNKKSNRVMEASANSIHS</sequence>
<protein>
    <recommendedName>
        <fullName evidence="3">DUF2939 domain-containing protein</fullName>
    </recommendedName>
</protein>
<proteinExistence type="predicted"/>
<reference evidence="1 2" key="1">
    <citation type="submission" date="2020-08" db="EMBL/GenBank/DDBJ databases">
        <title>Complete genome sequence of Entomobacter blattae G55GP.</title>
        <authorList>
            <person name="Poehlein A."/>
            <person name="Guzman J."/>
            <person name="Daniel R."/>
            <person name="Vilcinskas A."/>
        </authorList>
    </citation>
    <scope>NUCLEOTIDE SEQUENCE [LARGE SCALE GENOMIC DNA]</scope>
    <source>
        <strain evidence="1 2">G55GP</strain>
    </source>
</reference>
<dbReference type="InterPro" id="IPR021330">
    <property type="entry name" value="DUF2939"/>
</dbReference>
<dbReference type="RefSeq" id="WP_203414106.1">
    <property type="nucleotide sequence ID" value="NZ_CP060244.1"/>
</dbReference>
<dbReference type="KEGG" id="ebla:JGUZn3_04210"/>
<organism evidence="1 2">
    <name type="scientific">Entomobacter blattae</name>
    <dbReference type="NCBI Taxonomy" id="2762277"/>
    <lineage>
        <taxon>Bacteria</taxon>
        <taxon>Pseudomonadati</taxon>
        <taxon>Pseudomonadota</taxon>
        <taxon>Alphaproteobacteria</taxon>
        <taxon>Acetobacterales</taxon>
        <taxon>Acetobacteraceae</taxon>
        <taxon>Entomobacter</taxon>
    </lineage>
</organism>
<name>A0A7H1NPG1_9PROT</name>
<gene>
    <name evidence="1" type="ORF">JGUZn3_04210</name>
</gene>
<evidence type="ECO:0000313" key="2">
    <source>
        <dbReference type="Proteomes" id="UP000516349"/>
    </source>
</evidence>
<evidence type="ECO:0000313" key="1">
    <source>
        <dbReference type="EMBL" id="QNT77671.1"/>
    </source>
</evidence>